<comment type="catalytic activity">
    <reaction evidence="13">
        <text>L-proline + NAD(+) = 1-pyrroline-2-carboxylate + NADH + H(+)</text>
        <dbReference type="Rhea" id="RHEA:20321"/>
        <dbReference type="ChEBI" id="CHEBI:15378"/>
        <dbReference type="ChEBI" id="CHEBI:39785"/>
        <dbReference type="ChEBI" id="CHEBI:57540"/>
        <dbReference type="ChEBI" id="CHEBI:57945"/>
        <dbReference type="ChEBI" id="CHEBI:60039"/>
        <dbReference type="EC" id="1.5.1.1"/>
    </reaction>
    <physiologicalReaction direction="right-to-left" evidence="13">
        <dbReference type="Rhea" id="RHEA:20323"/>
    </physiologicalReaction>
</comment>
<dbReference type="EC" id="1.5.1.25" evidence="2"/>
<comment type="catalytic activity">
    <reaction evidence="5">
        <text>L-pipecolate + NAD(+) = Delta(1)-piperideine-2-carboxylate + NADH + H(+)</text>
        <dbReference type="Rhea" id="RHEA:30807"/>
        <dbReference type="ChEBI" id="CHEBI:15378"/>
        <dbReference type="ChEBI" id="CHEBI:57540"/>
        <dbReference type="ChEBI" id="CHEBI:57945"/>
        <dbReference type="ChEBI" id="CHEBI:61185"/>
        <dbReference type="ChEBI" id="CHEBI:77631"/>
        <dbReference type="EC" id="1.5.1.1"/>
    </reaction>
    <physiologicalReaction direction="right-to-left" evidence="5">
        <dbReference type="Rhea" id="RHEA:30809"/>
    </physiologicalReaction>
</comment>
<evidence type="ECO:0000256" key="12">
    <source>
        <dbReference type="ARBA" id="ARBA00093263"/>
    </source>
</evidence>
<dbReference type="PANTHER" id="PTHR13812:SF19">
    <property type="entry name" value="KETIMINE REDUCTASE MU-CRYSTALLIN"/>
    <property type="match status" value="1"/>
</dbReference>
<evidence type="ECO:0000256" key="7">
    <source>
        <dbReference type="ARBA" id="ARBA00093203"/>
    </source>
</evidence>
<dbReference type="InterPro" id="IPR003462">
    <property type="entry name" value="ODC_Mu_crystall"/>
</dbReference>
<comment type="catalytic activity">
    <reaction evidence="11">
        <text>(S)-cystathionine ketimine + NADH + 2 H(+) = (3R,5S)-2,3,5,6,7-pentahydro-1,4-thiazepine-3,5-dicarboxylate + NAD(+)</text>
        <dbReference type="Rhea" id="RHEA:68032"/>
        <dbReference type="ChEBI" id="CHEBI:15378"/>
        <dbReference type="ChEBI" id="CHEBI:57540"/>
        <dbReference type="ChEBI" id="CHEBI:57945"/>
        <dbReference type="ChEBI" id="CHEBI:176808"/>
        <dbReference type="ChEBI" id="CHEBI:176810"/>
    </reaction>
    <physiologicalReaction direction="left-to-right" evidence="11">
        <dbReference type="Rhea" id="RHEA:68033"/>
    </physiologicalReaction>
</comment>
<dbReference type="Proteomes" id="UP001353858">
    <property type="component" value="Unassembled WGS sequence"/>
</dbReference>
<sequence>MSSLVYISEDRVRELLKWDLTFELMEKAFVGVSKNGAIQNPRTVTQLSDTNVLFTMPGCLVDDKFGALGCKIVSYFPKNQSVPTLMANILLMDDVTGALKGVIAGTEITSWRTAAASAVATKYLHKKDKKILSIIGAGTQGKIHAIAFSYFFKFEEVRIWNRTFERAAKLVEELDGVCIFKACNTVEECVKDADVVITTTGSEKPLVKLEWLKKTVHINAVGVGPNNFEVEEDVYKVSQVYIDHWAGAKTELKFLIDAGVLFKGQIGDVITGSVPPPVDGCITIFQSLGMAVEDCAMARMIYDLHTKNIK</sequence>
<comment type="catalytic activity">
    <reaction evidence="9">
        <text>(S)-cystathionine ketimine + NADPH + 2 H(+) = (3R,5S)-2,3,5,6,7-pentahydro-1,4-thiazepine-3,5-dicarboxylate + NADP(+)</text>
        <dbReference type="Rhea" id="RHEA:68036"/>
        <dbReference type="ChEBI" id="CHEBI:15378"/>
        <dbReference type="ChEBI" id="CHEBI:57783"/>
        <dbReference type="ChEBI" id="CHEBI:58349"/>
        <dbReference type="ChEBI" id="CHEBI:176808"/>
        <dbReference type="ChEBI" id="CHEBI:176810"/>
    </reaction>
    <physiologicalReaction direction="left-to-right" evidence="9">
        <dbReference type="Rhea" id="RHEA:68037"/>
    </physiologicalReaction>
</comment>
<protein>
    <recommendedName>
        <fullName evidence="3">Ketimine reductase mu-crystallin</fullName>
        <ecNumber evidence="16">1.5.1.1</ecNumber>
        <ecNumber evidence="2">1.5.1.25</ecNumber>
    </recommendedName>
    <alternativeName>
        <fullName evidence="17">1-piperideine-2-carboxylate/1-pyrroline-2-carboxylate reductase</fullName>
    </alternativeName>
    <alternativeName>
        <fullName evidence="4">NADP-regulated thyroid-hormone-binding protein</fullName>
    </alternativeName>
</protein>
<evidence type="ECO:0000256" key="1">
    <source>
        <dbReference type="ARBA" id="ARBA00008903"/>
    </source>
</evidence>
<dbReference type="Gene3D" id="3.30.1780.10">
    <property type="entry name" value="ornithine cyclodeaminase, domain 1"/>
    <property type="match status" value="1"/>
</dbReference>
<comment type="catalytic activity">
    <reaction evidence="6">
        <text>Delta(2)-thiazoline-2-carboxylate + NADPH + 2 H(+) = L-thiazolidine-2-carboxylate + NADP(+)</text>
        <dbReference type="Rhea" id="RHEA:68072"/>
        <dbReference type="ChEBI" id="CHEBI:15378"/>
        <dbReference type="ChEBI" id="CHEBI:57783"/>
        <dbReference type="ChEBI" id="CHEBI:58349"/>
        <dbReference type="ChEBI" id="CHEBI:176895"/>
        <dbReference type="ChEBI" id="CHEBI:176896"/>
    </reaction>
    <physiologicalReaction direction="left-to-right" evidence="6">
        <dbReference type="Rhea" id="RHEA:68073"/>
    </physiologicalReaction>
</comment>
<evidence type="ECO:0000256" key="14">
    <source>
        <dbReference type="ARBA" id="ARBA00093273"/>
    </source>
</evidence>
<comment type="caution">
    <text evidence="18">The sequence shown here is derived from an EMBL/GenBank/DDBJ whole genome shotgun (WGS) entry which is preliminary data.</text>
</comment>
<comment type="catalytic activity">
    <reaction evidence="10">
        <text>(R)-lanthionine ketimine + NADPH + 2 H(+) = (3R,5R)-1,4-thiomorpholine-3,5-dicarboxylate + NADP(+)</text>
        <dbReference type="Rhea" id="RHEA:68040"/>
        <dbReference type="ChEBI" id="CHEBI:15378"/>
        <dbReference type="ChEBI" id="CHEBI:57783"/>
        <dbReference type="ChEBI" id="CHEBI:58349"/>
        <dbReference type="ChEBI" id="CHEBI:176891"/>
        <dbReference type="ChEBI" id="CHEBI:176892"/>
    </reaction>
    <physiologicalReaction direction="left-to-right" evidence="10">
        <dbReference type="Rhea" id="RHEA:68041"/>
    </physiologicalReaction>
</comment>
<dbReference type="GO" id="GO:0005737">
    <property type="term" value="C:cytoplasm"/>
    <property type="evidence" value="ECO:0007669"/>
    <property type="project" value="TreeGrafter"/>
</dbReference>
<evidence type="ECO:0000256" key="5">
    <source>
        <dbReference type="ARBA" id="ARBA00093190"/>
    </source>
</evidence>
<name>A0AAN7PRJ8_9COLE</name>
<evidence type="ECO:0000256" key="6">
    <source>
        <dbReference type="ARBA" id="ARBA00093197"/>
    </source>
</evidence>
<dbReference type="SUPFAM" id="SSF51735">
    <property type="entry name" value="NAD(P)-binding Rossmann-fold domains"/>
    <property type="match status" value="1"/>
</dbReference>
<dbReference type="PIRSF" id="PIRSF001439">
    <property type="entry name" value="CryM"/>
    <property type="match status" value="1"/>
</dbReference>
<comment type="catalytic activity">
    <reaction evidence="8">
        <text>(3R)-1,4-thiomorpholine-3-carboxylate + NAD(+) = 3,4-dehydrothiomorpholine-3-carboxylate + NADH + 2 H(+)</text>
        <dbReference type="Rhea" id="RHEA:12504"/>
        <dbReference type="ChEBI" id="CHEBI:15378"/>
        <dbReference type="ChEBI" id="CHEBI:57540"/>
        <dbReference type="ChEBI" id="CHEBI:57945"/>
        <dbReference type="ChEBI" id="CHEBI:58517"/>
        <dbReference type="ChEBI" id="CHEBI:176873"/>
        <dbReference type="EC" id="1.5.1.25"/>
    </reaction>
    <physiologicalReaction direction="right-to-left" evidence="8">
        <dbReference type="Rhea" id="RHEA:12506"/>
    </physiologicalReaction>
</comment>
<evidence type="ECO:0000256" key="8">
    <source>
        <dbReference type="ARBA" id="ARBA00093226"/>
    </source>
</evidence>
<comment type="similarity">
    <text evidence="1">Belongs to the ornithine cyclodeaminase/mu-crystallin family.</text>
</comment>
<evidence type="ECO:0000256" key="9">
    <source>
        <dbReference type="ARBA" id="ARBA00093227"/>
    </source>
</evidence>
<evidence type="ECO:0000256" key="11">
    <source>
        <dbReference type="ARBA" id="ARBA00093250"/>
    </source>
</evidence>
<keyword evidence="19" id="KW-1185">Reference proteome</keyword>
<reference evidence="19" key="1">
    <citation type="submission" date="2023-01" db="EMBL/GenBank/DDBJ databases">
        <title>Key to firefly adult light organ development and bioluminescence: homeobox transcription factors regulate luciferase expression and transportation to peroxisome.</title>
        <authorList>
            <person name="Fu X."/>
        </authorList>
    </citation>
    <scope>NUCLEOTIDE SEQUENCE [LARGE SCALE GENOMIC DNA]</scope>
</reference>
<dbReference type="InterPro" id="IPR023401">
    <property type="entry name" value="ODC_N"/>
</dbReference>
<dbReference type="EC" id="1.5.1.1" evidence="16"/>
<dbReference type="EMBL" id="JARPUR010000006">
    <property type="protein sequence ID" value="KAK4873907.1"/>
    <property type="molecule type" value="Genomic_DNA"/>
</dbReference>
<proteinExistence type="inferred from homology"/>
<comment type="catalytic activity">
    <reaction evidence="14">
        <text>L-pipecolate + NADP(+) = Delta(1)-piperideine-2-carboxylate + NADPH + H(+)</text>
        <dbReference type="Rhea" id="RHEA:12524"/>
        <dbReference type="ChEBI" id="CHEBI:15378"/>
        <dbReference type="ChEBI" id="CHEBI:57783"/>
        <dbReference type="ChEBI" id="CHEBI:58349"/>
        <dbReference type="ChEBI" id="CHEBI:61185"/>
        <dbReference type="ChEBI" id="CHEBI:77631"/>
        <dbReference type="EC" id="1.5.1.1"/>
    </reaction>
    <physiologicalReaction direction="right-to-left" evidence="14">
        <dbReference type="Rhea" id="RHEA:12526"/>
    </physiologicalReaction>
</comment>
<evidence type="ECO:0000313" key="18">
    <source>
        <dbReference type="EMBL" id="KAK4873907.1"/>
    </source>
</evidence>
<dbReference type="GO" id="GO:0047127">
    <property type="term" value="F:thiomorpholine-carboxylate dehydrogenase activity"/>
    <property type="evidence" value="ECO:0007669"/>
    <property type="project" value="UniProtKB-EC"/>
</dbReference>
<dbReference type="AlphaFoldDB" id="A0AAN7PRJ8"/>
<dbReference type="PANTHER" id="PTHR13812">
    <property type="entry name" value="KETIMINE REDUCTASE MU-CRYSTALLIN"/>
    <property type="match status" value="1"/>
</dbReference>
<evidence type="ECO:0000256" key="17">
    <source>
        <dbReference type="ARBA" id="ARBA00093650"/>
    </source>
</evidence>
<evidence type="ECO:0000256" key="16">
    <source>
        <dbReference type="ARBA" id="ARBA00093598"/>
    </source>
</evidence>
<gene>
    <name evidence="18" type="ORF">RN001_013267</name>
</gene>
<evidence type="ECO:0000256" key="3">
    <source>
        <dbReference type="ARBA" id="ARBA00015173"/>
    </source>
</evidence>
<evidence type="ECO:0000256" key="10">
    <source>
        <dbReference type="ARBA" id="ARBA00093248"/>
    </source>
</evidence>
<comment type="subunit">
    <text evidence="15">Homodimer. Binds the thyroid hormone triiodothyronine (T3); T3 binding inhibits enzymatic activity.</text>
</comment>
<accession>A0AAN7PRJ8</accession>
<evidence type="ECO:0000256" key="15">
    <source>
        <dbReference type="ARBA" id="ARBA00093567"/>
    </source>
</evidence>
<dbReference type="GO" id="GO:0050241">
    <property type="term" value="F:pyrroline-2-carboxylate reductase activity"/>
    <property type="evidence" value="ECO:0007669"/>
    <property type="project" value="UniProtKB-EC"/>
</dbReference>
<dbReference type="Gene3D" id="3.40.50.720">
    <property type="entry name" value="NAD(P)-binding Rossmann-like Domain"/>
    <property type="match status" value="1"/>
</dbReference>
<evidence type="ECO:0000256" key="2">
    <source>
        <dbReference type="ARBA" id="ARBA00012883"/>
    </source>
</evidence>
<dbReference type="InterPro" id="IPR036291">
    <property type="entry name" value="NAD(P)-bd_dom_sf"/>
</dbReference>
<evidence type="ECO:0000256" key="13">
    <source>
        <dbReference type="ARBA" id="ARBA00093264"/>
    </source>
</evidence>
<dbReference type="Pfam" id="PF02423">
    <property type="entry name" value="OCD_Mu_crystall"/>
    <property type="match status" value="1"/>
</dbReference>
<organism evidence="18 19">
    <name type="scientific">Aquatica leii</name>
    <dbReference type="NCBI Taxonomy" id="1421715"/>
    <lineage>
        <taxon>Eukaryota</taxon>
        <taxon>Metazoa</taxon>
        <taxon>Ecdysozoa</taxon>
        <taxon>Arthropoda</taxon>
        <taxon>Hexapoda</taxon>
        <taxon>Insecta</taxon>
        <taxon>Pterygota</taxon>
        <taxon>Neoptera</taxon>
        <taxon>Endopterygota</taxon>
        <taxon>Coleoptera</taxon>
        <taxon>Polyphaga</taxon>
        <taxon>Elateriformia</taxon>
        <taxon>Elateroidea</taxon>
        <taxon>Lampyridae</taxon>
        <taxon>Luciolinae</taxon>
        <taxon>Aquatica</taxon>
    </lineage>
</organism>
<dbReference type="GO" id="GO:0042562">
    <property type="term" value="F:hormone binding"/>
    <property type="evidence" value="ECO:0007669"/>
    <property type="project" value="TreeGrafter"/>
</dbReference>
<evidence type="ECO:0000256" key="4">
    <source>
        <dbReference type="ARBA" id="ARBA00033420"/>
    </source>
</evidence>
<evidence type="ECO:0000313" key="19">
    <source>
        <dbReference type="Proteomes" id="UP001353858"/>
    </source>
</evidence>
<comment type="catalytic activity">
    <reaction evidence="7">
        <text>L-proline + NADP(+) = 1-pyrroline-2-carboxylate + NADPH + H(+)</text>
        <dbReference type="Rhea" id="RHEA:20317"/>
        <dbReference type="ChEBI" id="CHEBI:15378"/>
        <dbReference type="ChEBI" id="CHEBI:39785"/>
        <dbReference type="ChEBI" id="CHEBI:57783"/>
        <dbReference type="ChEBI" id="CHEBI:58349"/>
        <dbReference type="ChEBI" id="CHEBI:60039"/>
        <dbReference type="EC" id="1.5.1.1"/>
    </reaction>
    <physiologicalReaction direction="right-to-left" evidence="7">
        <dbReference type="Rhea" id="RHEA:20319"/>
    </physiologicalReaction>
</comment>
<comment type="catalytic activity">
    <reaction evidence="12">
        <text>(3R)-1,4-thiomorpholine-3-carboxylate + NADP(+) = 3,4-dehydrothiomorpholine-3-carboxylate + NADPH + 2 H(+)</text>
        <dbReference type="Rhea" id="RHEA:12500"/>
        <dbReference type="ChEBI" id="CHEBI:15378"/>
        <dbReference type="ChEBI" id="CHEBI:57783"/>
        <dbReference type="ChEBI" id="CHEBI:58349"/>
        <dbReference type="ChEBI" id="CHEBI:58517"/>
        <dbReference type="ChEBI" id="CHEBI:176873"/>
        <dbReference type="EC" id="1.5.1.25"/>
    </reaction>
    <physiologicalReaction direction="right-to-left" evidence="12">
        <dbReference type="Rhea" id="RHEA:12502"/>
    </physiologicalReaction>
</comment>